<dbReference type="SMART" id="SM00563">
    <property type="entry name" value="PlsC"/>
    <property type="match status" value="1"/>
</dbReference>
<comment type="caution">
    <text evidence="2">The sequence shown here is derived from an EMBL/GenBank/DDBJ whole genome shotgun (WGS) entry which is preliminary data.</text>
</comment>
<sequence length="292" mass="32653">MMRQRDIARDISYAHSAETRAGRALIRFMENVTGRIGLIRRAQGYEHEIASGRDFWDVIVERYNLRLNVLDGSLANIPANGPLILIANHPYGILDGLMMGHILNRARGNFRILAHQVFRKAEDLNRVILPISFDGTREAVALNLETRKEALRYLGQGGAIGIFPGGTVSTAARPFSQPLDPGWRAFTARMVAKSDATVVPVFFDGSTSRLFQLASHLHSSLRMGLLIKEFRARVDTDVDVVIGKPICRTALDARAKDAKAMMDFLRKSTYDLSPRPMDSSECGFEFEDKYRA</sequence>
<dbReference type="Pfam" id="PF19576">
    <property type="entry name" value="Acyltransf_2"/>
    <property type="match status" value="1"/>
</dbReference>
<name>A0A5A9ZUG1_9RHOB</name>
<dbReference type="EMBL" id="VINQ01000001">
    <property type="protein sequence ID" value="KAA0920867.1"/>
    <property type="molecule type" value="Genomic_DNA"/>
</dbReference>
<organism evidence="2 3">
    <name type="scientific">Aquicoccus porphyridii</name>
    <dbReference type="NCBI Taxonomy" id="1852029"/>
    <lineage>
        <taxon>Bacteria</taxon>
        <taxon>Pseudomonadati</taxon>
        <taxon>Pseudomonadota</taxon>
        <taxon>Alphaproteobacteria</taxon>
        <taxon>Rhodobacterales</taxon>
        <taxon>Paracoccaceae</taxon>
        <taxon>Aquicoccus</taxon>
    </lineage>
</organism>
<keyword evidence="3" id="KW-1185">Reference proteome</keyword>
<dbReference type="GO" id="GO:0016746">
    <property type="term" value="F:acyltransferase activity"/>
    <property type="evidence" value="ECO:0007669"/>
    <property type="project" value="UniProtKB-KW"/>
</dbReference>
<dbReference type="AlphaFoldDB" id="A0A5A9ZUG1"/>
<dbReference type="InterPro" id="IPR002123">
    <property type="entry name" value="Plipid/glycerol_acylTrfase"/>
</dbReference>
<feature type="domain" description="Phospholipid/glycerol acyltransferase" evidence="1">
    <location>
        <begin position="83"/>
        <end position="206"/>
    </location>
</feature>
<proteinExistence type="predicted"/>
<gene>
    <name evidence="2" type="ORF">FLO80_01440</name>
</gene>
<dbReference type="Proteomes" id="UP000325291">
    <property type="component" value="Unassembled WGS sequence"/>
</dbReference>
<dbReference type="SUPFAM" id="SSF69593">
    <property type="entry name" value="Glycerol-3-phosphate (1)-acyltransferase"/>
    <property type="match status" value="1"/>
</dbReference>
<evidence type="ECO:0000313" key="3">
    <source>
        <dbReference type="Proteomes" id="UP000325291"/>
    </source>
</evidence>
<protein>
    <submittedName>
        <fullName evidence="2">Acyltransferase</fullName>
    </submittedName>
</protein>
<keyword evidence="2" id="KW-0012">Acyltransferase</keyword>
<evidence type="ECO:0000259" key="1">
    <source>
        <dbReference type="SMART" id="SM00563"/>
    </source>
</evidence>
<evidence type="ECO:0000313" key="2">
    <source>
        <dbReference type="EMBL" id="KAA0920867.1"/>
    </source>
</evidence>
<dbReference type="InterPro" id="IPR045746">
    <property type="entry name" value="ACT14924-like_Acyltransf_dom"/>
</dbReference>
<reference evidence="2 3" key="1">
    <citation type="submission" date="2019-07" db="EMBL/GenBank/DDBJ databases">
        <title>Aquicoccus porphyridii gen. nov., sp. nov., isolated from a small marine red alga, Porphyridium marinum.</title>
        <authorList>
            <person name="Liu L."/>
        </authorList>
    </citation>
    <scope>NUCLEOTIDE SEQUENCE [LARGE SCALE GENOMIC DNA]</scope>
    <source>
        <strain evidence="2 3">L1 8-17</strain>
    </source>
</reference>
<accession>A0A5A9ZUG1</accession>
<keyword evidence="2" id="KW-0808">Transferase</keyword>
<dbReference type="CDD" id="cd07986">
    <property type="entry name" value="LPLAT_ACT14924-like"/>
    <property type="match status" value="1"/>
</dbReference>